<dbReference type="AlphaFoldDB" id="A0A432WU70"/>
<dbReference type="InterPro" id="IPR010215">
    <property type="entry name" value="Transcription_antiterm_RfaH"/>
</dbReference>
<organism evidence="6 7">
    <name type="scientific">Aliidiomarina shirensis</name>
    <dbReference type="NCBI Taxonomy" id="1048642"/>
    <lineage>
        <taxon>Bacteria</taxon>
        <taxon>Pseudomonadati</taxon>
        <taxon>Pseudomonadota</taxon>
        <taxon>Gammaproteobacteria</taxon>
        <taxon>Alteromonadales</taxon>
        <taxon>Idiomarinaceae</taxon>
        <taxon>Aliidiomarina</taxon>
    </lineage>
</organism>
<dbReference type="Pfam" id="PF02357">
    <property type="entry name" value="NusG"/>
    <property type="match status" value="1"/>
</dbReference>
<evidence type="ECO:0000256" key="2">
    <source>
        <dbReference type="ARBA" id="ARBA00023015"/>
    </source>
</evidence>
<keyword evidence="1 4" id="KW-0889">Transcription antitermination</keyword>
<sequence>MESWYLLHCKAQEVTRAEWHLANQGFDTFCPRWKIQKRLRGKKQAVLEPLFPNYLFIHIDLAHDNYTALRSTRGVSGFVRFGGYPAKVPASVVALLKERTQCYEDAQGVSNCESLYKTGTKVEITTGPFSGLQAVYDIADSETRCFVLIDMLGKQQRISVDEMDILKVS</sequence>
<dbReference type="InterPro" id="IPR036735">
    <property type="entry name" value="NGN_dom_sf"/>
</dbReference>
<dbReference type="InterPro" id="IPR008991">
    <property type="entry name" value="Translation_prot_SH3-like_sf"/>
</dbReference>
<gene>
    <name evidence="4 6" type="primary">rfaH</name>
    <name evidence="6" type="ORF">CWE13_04940</name>
</gene>
<comment type="subunit">
    <text evidence="4">Interacts with both the nontemplate DNA and the RNA polymerase (RNAP).</text>
</comment>
<dbReference type="GO" id="GO:0005829">
    <property type="term" value="C:cytosol"/>
    <property type="evidence" value="ECO:0007669"/>
    <property type="project" value="TreeGrafter"/>
</dbReference>
<evidence type="ECO:0000313" key="6">
    <source>
        <dbReference type="EMBL" id="RUO37312.1"/>
    </source>
</evidence>
<accession>A0A432WU70</accession>
<dbReference type="NCBIfam" id="TIGR01955">
    <property type="entry name" value="RfaH"/>
    <property type="match status" value="1"/>
</dbReference>
<dbReference type="HAMAP" id="MF_00951">
    <property type="entry name" value="RfaH"/>
    <property type="match status" value="1"/>
</dbReference>
<protein>
    <recommendedName>
        <fullName evidence="4">Transcription antitermination protein RfaH</fullName>
    </recommendedName>
</protein>
<keyword evidence="4" id="KW-0238">DNA-binding</keyword>
<evidence type="ECO:0000256" key="3">
    <source>
        <dbReference type="ARBA" id="ARBA00023163"/>
    </source>
</evidence>
<dbReference type="GO" id="GO:0003677">
    <property type="term" value="F:DNA binding"/>
    <property type="evidence" value="ECO:0007669"/>
    <property type="project" value="UniProtKB-UniRule"/>
</dbReference>
<feature type="domain" description="NusG-like N-terminal" evidence="5">
    <location>
        <begin position="1"/>
        <end position="100"/>
    </location>
</feature>
<dbReference type="SMART" id="SM00738">
    <property type="entry name" value="NGN"/>
    <property type="match status" value="1"/>
</dbReference>
<keyword evidence="7" id="KW-1185">Reference proteome</keyword>
<dbReference type="RefSeq" id="WP_126806444.1">
    <property type="nucleotide sequence ID" value="NZ_PIPP01000002.1"/>
</dbReference>
<dbReference type="GO" id="GO:0001073">
    <property type="term" value="F:transcription antitermination factor activity, DNA binding"/>
    <property type="evidence" value="ECO:0007669"/>
    <property type="project" value="UniProtKB-UniRule"/>
</dbReference>
<dbReference type="Gene3D" id="3.30.70.940">
    <property type="entry name" value="NusG, N-terminal domain"/>
    <property type="match status" value="1"/>
</dbReference>
<dbReference type="GO" id="GO:0006354">
    <property type="term" value="P:DNA-templated transcription elongation"/>
    <property type="evidence" value="ECO:0007669"/>
    <property type="project" value="InterPro"/>
</dbReference>
<evidence type="ECO:0000259" key="5">
    <source>
        <dbReference type="SMART" id="SM00738"/>
    </source>
</evidence>
<reference evidence="7" key="1">
    <citation type="journal article" date="2018" name="Front. Microbiol.">
        <title>Genome-Based Analysis Reveals the Taxonomy and Diversity of the Family Idiomarinaceae.</title>
        <authorList>
            <person name="Liu Y."/>
            <person name="Lai Q."/>
            <person name="Shao Z."/>
        </authorList>
    </citation>
    <scope>NUCLEOTIDE SEQUENCE [LARGE SCALE GENOMIC DNA]</scope>
    <source>
        <strain evidence="7">AIS</strain>
    </source>
</reference>
<comment type="similarity">
    <text evidence="4">Belongs to the RfaH family.</text>
</comment>
<dbReference type="NCBIfam" id="NF006534">
    <property type="entry name" value="PRK09014.1"/>
    <property type="match status" value="1"/>
</dbReference>
<keyword evidence="3 4" id="KW-0804">Transcription</keyword>
<dbReference type="PANTHER" id="PTHR30265:SF7">
    <property type="entry name" value="TRANSCRIPTION ANTITERMINATION PROTEIN RFAH"/>
    <property type="match status" value="1"/>
</dbReference>
<dbReference type="CDD" id="cd09892">
    <property type="entry name" value="NGN_SP_RfaH"/>
    <property type="match status" value="1"/>
</dbReference>
<dbReference type="SUPFAM" id="SSF82679">
    <property type="entry name" value="N-utilization substance G protein NusG, N-terminal domain"/>
    <property type="match status" value="1"/>
</dbReference>
<dbReference type="InterPro" id="IPR043425">
    <property type="entry name" value="NusG-like"/>
</dbReference>
<evidence type="ECO:0000313" key="7">
    <source>
        <dbReference type="Proteomes" id="UP000286934"/>
    </source>
</evidence>
<comment type="function">
    <text evidence="4">Enhances distal genes transcription elongation in a specialized subset of operons that encode extracytoplasmic components.</text>
</comment>
<dbReference type="EMBL" id="PIPP01000002">
    <property type="protein sequence ID" value="RUO37312.1"/>
    <property type="molecule type" value="Genomic_DNA"/>
</dbReference>
<comment type="caution">
    <text evidence="6">The sequence shown here is derived from an EMBL/GenBank/DDBJ whole genome shotgun (WGS) entry which is preliminary data.</text>
</comment>
<dbReference type="PANTHER" id="PTHR30265">
    <property type="entry name" value="RHO-INTERACTING TRANSCRIPTION TERMINATION FACTOR NUSG"/>
    <property type="match status" value="1"/>
</dbReference>
<dbReference type="Proteomes" id="UP000286934">
    <property type="component" value="Unassembled WGS sequence"/>
</dbReference>
<proteinExistence type="inferred from homology"/>
<dbReference type="SUPFAM" id="SSF50104">
    <property type="entry name" value="Translation proteins SH3-like domain"/>
    <property type="match status" value="1"/>
</dbReference>
<dbReference type="InterPro" id="IPR006645">
    <property type="entry name" value="NGN-like_dom"/>
</dbReference>
<evidence type="ECO:0000256" key="1">
    <source>
        <dbReference type="ARBA" id="ARBA00022814"/>
    </source>
</evidence>
<evidence type="ECO:0000256" key="4">
    <source>
        <dbReference type="HAMAP-Rule" id="MF_00951"/>
    </source>
</evidence>
<dbReference type="OrthoDB" id="9790639at2"/>
<keyword evidence="2 4" id="KW-0805">Transcription regulation</keyword>
<name>A0A432WU70_9GAMM</name>